<dbReference type="EMBL" id="VUJU01001359">
    <property type="protein sequence ID" value="KAF0765628.1"/>
    <property type="molecule type" value="Genomic_DNA"/>
</dbReference>
<evidence type="ECO:0000256" key="1">
    <source>
        <dbReference type="SAM" id="MobiDB-lite"/>
    </source>
</evidence>
<proteinExistence type="predicted"/>
<protein>
    <submittedName>
        <fullName evidence="2">Uncharacterized protein</fullName>
    </submittedName>
</protein>
<accession>A0A6G0Z5S1</accession>
<evidence type="ECO:0000313" key="2">
    <source>
        <dbReference type="EMBL" id="KAF0765628.1"/>
    </source>
</evidence>
<keyword evidence="3" id="KW-1185">Reference proteome</keyword>
<comment type="caution">
    <text evidence="2">The sequence shown here is derived from an EMBL/GenBank/DDBJ whole genome shotgun (WGS) entry which is preliminary data.</text>
</comment>
<gene>
    <name evidence="2" type="ORF">FWK35_00018996</name>
</gene>
<feature type="region of interest" description="Disordered" evidence="1">
    <location>
        <begin position="35"/>
        <end position="62"/>
    </location>
</feature>
<dbReference type="Proteomes" id="UP000478052">
    <property type="component" value="Unassembled WGS sequence"/>
</dbReference>
<sequence length="62" mass="6864">IVIIPSRAIRAVDKRFRGSYTSYTQCLAAPVAEYDDEMGNNNNNNNNKPGHDLAPRARASTK</sequence>
<evidence type="ECO:0000313" key="3">
    <source>
        <dbReference type="Proteomes" id="UP000478052"/>
    </source>
</evidence>
<name>A0A6G0Z5S1_APHCR</name>
<reference evidence="2 3" key="1">
    <citation type="submission" date="2019-08" db="EMBL/GenBank/DDBJ databases">
        <title>Whole genome of Aphis craccivora.</title>
        <authorList>
            <person name="Voronova N.V."/>
            <person name="Shulinski R.S."/>
            <person name="Bandarenka Y.V."/>
            <person name="Zhorov D.G."/>
            <person name="Warner D."/>
        </authorList>
    </citation>
    <scope>NUCLEOTIDE SEQUENCE [LARGE SCALE GENOMIC DNA]</scope>
    <source>
        <strain evidence="2">180601</strain>
        <tissue evidence="2">Whole Body</tissue>
    </source>
</reference>
<dbReference type="AlphaFoldDB" id="A0A6G0Z5S1"/>
<feature type="non-terminal residue" evidence="2">
    <location>
        <position position="1"/>
    </location>
</feature>
<organism evidence="2 3">
    <name type="scientific">Aphis craccivora</name>
    <name type="common">Cowpea aphid</name>
    <dbReference type="NCBI Taxonomy" id="307492"/>
    <lineage>
        <taxon>Eukaryota</taxon>
        <taxon>Metazoa</taxon>
        <taxon>Ecdysozoa</taxon>
        <taxon>Arthropoda</taxon>
        <taxon>Hexapoda</taxon>
        <taxon>Insecta</taxon>
        <taxon>Pterygota</taxon>
        <taxon>Neoptera</taxon>
        <taxon>Paraneoptera</taxon>
        <taxon>Hemiptera</taxon>
        <taxon>Sternorrhyncha</taxon>
        <taxon>Aphidomorpha</taxon>
        <taxon>Aphidoidea</taxon>
        <taxon>Aphididae</taxon>
        <taxon>Aphidini</taxon>
        <taxon>Aphis</taxon>
        <taxon>Aphis</taxon>
    </lineage>
</organism>